<dbReference type="PANTHER" id="PTHR40078">
    <property type="entry name" value="INTEGRAL MEMBRANE PROTEIN-RELATED"/>
    <property type="match status" value="1"/>
</dbReference>
<evidence type="ECO:0000313" key="3">
    <source>
        <dbReference type="Proteomes" id="UP000005519"/>
    </source>
</evidence>
<dbReference type="Proteomes" id="UP000005519">
    <property type="component" value="Unassembled WGS sequence"/>
</dbReference>
<protein>
    <recommendedName>
        <fullName evidence="4">YitT family protein</fullName>
    </recommendedName>
</protein>
<dbReference type="AlphaFoldDB" id="C9PNY1"/>
<evidence type="ECO:0000256" key="1">
    <source>
        <dbReference type="SAM" id="Phobius"/>
    </source>
</evidence>
<dbReference type="HOGENOM" id="CLU_083843_0_0_6"/>
<keyword evidence="3" id="KW-1185">Reference proteome</keyword>
<name>C9PNY1_9PAST</name>
<accession>C9PNY1</accession>
<feature type="transmembrane region" description="Helical" evidence="1">
    <location>
        <begin position="147"/>
        <end position="168"/>
    </location>
</feature>
<dbReference type="InterPro" id="IPR038750">
    <property type="entry name" value="YczE/YyaS-like"/>
</dbReference>
<feature type="transmembrane region" description="Helical" evidence="1">
    <location>
        <begin position="80"/>
        <end position="100"/>
    </location>
</feature>
<dbReference type="PANTHER" id="PTHR40078:SF1">
    <property type="entry name" value="INTEGRAL MEMBRANE PROTEIN"/>
    <property type="match status" value="1"/>
</dbReference>
<comment type="caution">
    <text evidence="2">The sequence shown here is derived from an EMBL/GenBank/DDBJ whole genome shotgun (WGS) entry which is preliminary data.</text>
</comment>
<keyword evidence="1" id="KW-1133">Transmembrane helix</keyword>
<evidence type="ECO:0000313" key="2">
    <source>
        <dbReference type="EMBL" id="EEX50772.1"/>
    </source>
</evidence>
<evidence type="ECO:0008006" key="4">
    <source>
        <dbReference type="Google" id="ProtNLM"/>
    </source>
</evidence>
<organism evidence="2 3">
    <name type="scientific">Pasteurella dagmatis ATCC 43325</name>
    <dbReference type="NCBI Taxonomy" id="667128"/>
    <lineage>
        <taxon>Bacteria</taxon>
        <taxon>Pseudomonadati</taxon>
        <taxon>Pseudomonadota</taxon>
        <taxon>Gammaproteobacteria</taxon>
        <taxon>Pasteurellales</taxon>
        <taxon>Pasteurellaceae</taxon>
        <taxon>Pasteurella</taxon>
    </lineage>
</organism>
<dbReference type="Pfam" id="PF19700">
    <property type="entry name" value="DUF6198"/>
    <property type="match status" value="1"/>
</dbReference>
<feature type="transmembrane region" description="Helical" evidence="1">
    <location>
        <begin position="20"/>
        <end position="42"/>
    </location>
</feature>
<keyword evidence="1" id="KW-0812">Transmembrane</keyword>
<proteinExistence type="predicted"/>
<keyword evidence="1" id="KW-0472">Membrane</keyword>
<reference evidence="2 3" key="1">
    <citation type="submission" date="2009-10" db="EMBL/GenBank/DDBJ databases">
        <authorList>
            <person name="Muzny D."/>
            <person name="Qin X."/>
            <person name="Deng J."/>
            <person name="Jiang H."/>
            <person name="Liu Y."/>
            <person name="Qu J."/>
            <person name="Song X.-Z."/>
            <person name="Zhang L."/>
            <person name="Thornton R."/>
            <person name="Coyle M."/>
            <person name="Francisco L."/>
            <person name="Jackson L."/>
            <person name="Javaid M."/>
            <person name="Korchina V."/>
            <person name="Kovar C."/>
            <person name="Mata R."/>
            <person name="Mathew T."/>
            <person name="Ngo R."/>
            <person name="Nguyen L."/>
            <person name="Nguyen N."/>
            <person name="Okwuonu G."/>
            <person name="Ongeri F."/>
            <person name="Pham C."/>
            <person name="Simmons D."/>
            <person name="Wilczek-Boney K."/>
            <person name="Hale W."/>
            <person name="Jakkamsetti A."/>
            <person name="Pham P."/>
            <person name="Ruth R."/>
            <person name="San Lucas F."/>
            <person name="Warren J."/>
            <person name="Zhang J."/>
            <person name="Zhao Z."/>
            <person name="Zhou C."/>
            <person name="Zhu D."/>
            <person name="Lee S."/>
            <person name="Bess C."/>
            <person name="Blankenburg K."/>
            <person name="Forbes L."/>
            <person name="Fu Q."/>
            <person name="Gubbala S."/>
            <person name="Hirani K."/>
            <person name="Jayaseelan J.C."/>
            <person name="Lara F."/>
            <person name="Munidasa M."/>
            <person name="Palculict T."/>
            <person name="Patil S."/>
            <person name="Pu L.-L."/>
            <person name="Saada N."/>
            <person name="Tang L."/>
            <person name="Weissenberger G."/>
            <person name="Zhu Y."/>
            <person name="Hemphill L."/>
            <person name="Shang Y."/>
            <person name="Youmans B."/>
            <person name="Ayvaz T."/>
            <person name="Ross M."/>
            <person name="Santibanez J."/>
            <person name="Aqrawi P."/>
            <person name="Gross S."/>
            <person name="Joshi V."/>
            <person name="Fowler G."/>
            <person name="Nazareth L."/>
            <person name="Reid J."/>
            <person name="Worley K."/>
            <person name="Petrosino J."/>
            <person name="Highlander S."/>
            <person name="Gibbs R."/>
        </authorList>
    </citation>
    <scope>NUCLEOTIDE SEQUENCE [LARGE SCALE GENOMIC DNA]</scope>
    <source>
        <strain evidence="2 3">ATCC 43325</strain>
    </source>
</reference>
<sequence>MILLSNLGSAPWTVLSQGVALQMNVSVGWASFIISCIVMLFWLPLKLRLGLGTVLNIIVIAFFLGLTVELMPKPTALSVSYIYLVIGILLFGVGSAFYLTCHQGAGPRDGLMVGFCQRFQLKVGIVRTIMEVTVCSLGFFLGGTVGVGTVLFAIGIGWVVQMTLALLIKLPHTSYKRNHLH</sequence>
<gene>
    <name evidence="2" type="ORF">HMPREF0621_0713</name>
</gene>
<dbReference type="EMBL" id="ACZR01000006">
    <property type="protein sequence ID" value="EEX50772.1"/>
    <property type="molecule type" value="Genomic_DNA"/>
</dbReference>
<feature type="transmembrane region" description="Helical" evidence="1">
    <location>
        <begin position="49"/>
        <end position="68"/>
    </location>
</feature>